<reference evidence="3 4" key="1">
    <citation type="submission" date="2016-02" db="EMBL/GenBank/DDBJ databases">
        <title>Genome analysis of coral dinoflagellate symbionts highlights evolutionary adaptations to a symbiotic lifestyle.</title>
        <authorList>
            <person name="Aranda M."/>
            <person name="Li Y."/>
            <person name="Liew Y.J."/>
            <person name="Baumgarten S."/>
            <person name="Simakov O."/>
            <person name="Wilson M."/>
            <person name="Piel J."/>
            <person name="Ashoor H."/>
            <person name="Bougouffa S."/>
            <person name="Bajic V.B."/>
            <person name="Ryu T."/>
            <person name="Ravasi T."/>
            <person name="Bayer T."/>
            <person name="Micklem G."/>
            <person name="Kim H."/>
            <person name="Bhak J."/>
            <person name="Lajeunesse T.C."/>
            <person name="Voolstra C.R."/>
        </authorList>
    </citation>
    <scope>NUCLEOTIDE SEQUENCE [LARGE SCALE GENOMIC DNA]</scope>
    <source>
        <strain evidence="3 4">CCMP2467</strain>
    </source>
</reference>
<feature type="transmembrane region" description="Helical" evidence="2">
    <location>
        <begin position="252"/>
        <end position="273"/>
    </location>
</feature>
<keyword evidence="2" id="KW-0812">Transmembrane</keyword>
<feature type="region of interest" description="Disordered" evidence="1">
    <location>
        <begin position="772"/>
        <end position="797"/>
    </location>
</feature>
<feature type="transmembrane region" description="Helical" evidence="2">
    <location>
        <begin position="101"/>
        <end position="119"/>
    </location>
</feature>
<feature type="region of interest" description="Disordered" evidence="1">
    <location>
        <begin position="1"/>
        <end position="24"/>
    </location>
</feature>
<feature type="transmembrane region" description="Helical" evidence="2">
    <location>
        <begin position="226"/>
        <end position="246"/>
    </location>
</feature>
<dbReference type="EMBL" id="LSRX01000110">
    <property type="protein sequence ID" value="OLQ08767.1"/>
    <property type="molecule type" value="Genomic_DNA"/>
</dbReference>
<accession>A0A1Q9EMZ5</accession>
<keyword evidence="4" id="KW-1185">Reference proteome</keyword>
<sequence>MTQALPQEKAPLSPSRLSRQSSSTMKIREKAATIRKSFQRPKFWVTGFGWCLAACAGAANTIAFKCWMLYASHVTGSTSNMAFRLEGYQQGEYGSESLKEACSLVFSFLAGAYACGVLIDKNQVHFMGKAFYGLALVLNSALLITAAFVPGRLVPACFVSAACGLQNAMCTSHFGAIIRTTHVTGTVTDIGSTMGRISMIYLRKACRCAPLNDIDRAEIGVDARKLAVLAGLWSFYLIGGLIGIYMENVIPGPRALLVPAFVTGSVGLFYMACRRLLKNYIKKLEQDRFTADLQEAQQALAHMGSRLHDLEAGEDKLVVELDAEMGHMIEALHEVEADFDNVYGESGREFARQALNVNRSCQGCIILQSFLGLEASAAGPAVQPLLAFEFCVKDAAGNRRSRQVDRTKAEPDGFSVGLESSRAYCRGPLFQKPSLDTEFGVREKSSDAQAQDRFEQIVVVAAGDKAKSGFEVPVLRTRSARRSVCGEVLTERDARARAGPMESVGSQVPRGKGVGHPNNCKAAASQEGVSMTARQSSYLPPSAASQTMGAARVAGAATALRLLECNPDSLLSRPLGGRVSAAKLARMQYQERLEAKAGDAHGDLLDFEDGSAGSEPATSSQASAPYRNEALPGFVPETLWAGDTVLARYGPNGRFFRARVVRVYSSRGSSLADVEWLRTQDSRSGDEFLGPLQDELLHRNGLQVGTEVRALASSGSARSSAAAGVPGPTAPAQEGPPAAAMPDLLDFSPLGEAVPSGADFLAPAGDLTPGLPRLDFSGARPVEAQRPPSLIGGGYGNVPVQDFTRDDVHAKLKEMQKAVRARRRGAFGRAVLCLVSPLERSPQRRVAALEMLGTLVLTADDQDERLPIIPLLEDNHGNLNSKSRKMPSAAILMELMLLLHRNGCTLAPLTCTYHRELSKAAGKFRLCLGPVPAGIGCAAACAADGSLNPRIKRQECAQFLRANDMAFGKSRGEPNRAHRVRDEAIELYTEASIFDVLSCAYCHLFHQSRLKQRREDVSSSPAQRQTFAVRARVVDLEAAFPRLERCHHDLLQDPALGGWIVQCPLSFPLDFARSSTPIVAEDDSETRQVSTAASTNEAWAEPRGAAAAPPPPGGAAPTRQWQEAMSLEMEKAMDSLQREYAEALKSIDFRVNQRMTSLRSQLDCAVLSDYLATSCAYCIEVKRQLGFPAEVSRGETDAEMVDPELISP</sequence>
<organism evidence="3 4">
    <name type="scientific">Symbiodinium microadriaticum</name>
    <name type="common">Dinoflagellate</name>
    <name type="synonym">Zooxanthella microadriatica</name>
    <dbReference type="NCBI Taxonomy" id="2951"/>
    <lineage>
        <taxon>Eukaryota</taxon>
        <taxon>Sar</taxon>
        <taxon>Alveolata</taxon>
        <taxon>Dinophyceae</taxon>
        <taxon>Suessiales</taxon>
        <taxon>Symbiodiniaceae</taxon>
        <taxon>Symbiodinium</taxon>
    </lineage>
</organism>
<name>A0A1Q9EMZ5_SYMMI</name>
<feature type="transmembrane region" description="Helical" evidence="2">
    <location>
        <begin position="43"/>
        <end position="64"/>
    </location>
</feature>
<feature type="region of interest" description="Disordered" evidence="1">
    <location>
        <begin position="1080"/>
        <end position="1118"/>
    </location>
</feature>
<feature type="compositionally biased region" description="Polar residues" evidence="1">
    <location>
        <begin position="1087"/>
        <end position="1097"/>
    </location>
</feature>
<feature type="region of interest" description="Disordered" evidence="1">
    <location>
        <begin position="713"/>
        <end position="744"/>
    </location>
</feature>
<gene>
    <name evidence="3" type="ORF">AK812_SmicGene7688</name>
</gene>
<dbReference type="InterPro" id="IPR010699">
    <property type="entry name" value="DUF1275"/>
</dbReference>
<protein>
    <submittedName>
        <fullName evidence="3">Uncharacterized protein</fullName>
    </submittedName>
</protein>
<evidence type="ECO:0000313" key="3">
    <source>
        <dbReference type="EMBL" id="OLQ08767.1"/>
    </source>
</evidence>
<dbReference type="Proteomes" id="UP000186817">
    <property type="component" value="Unassembled WGS sequence"/>
</dbReference>
<feature type="region of interest" description="Disordered" evidence="1">
    <location>
        <begin position="498"/>
        <end position="517"/>
    </location>
</feature>
<proteinExistence type="predicted"/>
<dbReference type="Pfam" id="PF06912">
    <property type="entry name" value="DUF1275"/>
    <property type="match status" value="1"/>
</dbReference>
<feature type="compositionally biased region" description="Low complexity" evidence="1">
    <location>
        <begin position="713"/>
        <end position="732"/>
    </location>
</feature>
<keyword evidence="2" id="KW-0472">Membrane</keyword>
<dbReference type="PANTHER" id="PTHR37314:SF4">
    <property type="entry name" value="UPF0700 TRANSMEMBRANE PROTEIN YOAK"/>
    <property type="match status" value="1"/>
</dbReference>
<keyword evidence="2" id="KW-1133">Transmembrane helix</keyword>
<dbReference type="PANTHER" id="PTHR37314">
    <property type="entry name" value="SLR0142 PROTEIN"/>
    <property type="match status" value="1"/>
</dbReference>
<feature type="compositionally biased region" description="Low complexity" evidence="1">
    <location>
        <begin position="11"/>
        <end position="23"/>
    </location>
</feature>
<dbReference type="AlphaFoldDB" id="A0A1Q9EMZ5"/>
<evidence type="ECO:0000256" key="2">
    <source>
        <dbReference type="SAM" id="Phobius"/>
    </source>
</evidence>
<comment type="caution">
    <text evidence="3">The sequence shown here is derived from an EMBL/GenBank/DDBJ whole genome shotgun (WGS) entry which is preliminary data.</text>
</comment>
<feature type="transmembrane region" description="Helical" evidence="2">
    <location>
        <begin position="131"/>
        <end position="149"/>
    </location>
</feature>
<evidence type="ECO:0000313" key="4">
    <source>
        <dbReference type="Proteomes" id="UP000186817"/>
    </source>
</evidence>
<dbReference type="OrthoDB" id="444369at2759"/>
<evidence type="ECO:0000256" key="1">
    <source>
        <dbReference type="SAM" id="MobiDB-lite"/>
    </source>
</evidence>
<feature type="region of interest" description="Disordered" evidence="1">
    <location>
        <begin position="602"/>
        <end position="625"/>
    </location>
</feature>